<organism evidence="3">
    <name type="scientific">Naegleria gruberi</name>
    <name type="common">Amoeba</name>
    <dbReference type="NCBI Taxonomy" id="5762"/>
    <lineage>
        <taxon>Eukaryota</taxon>
        <taxon>Discoba</taxon>
        <taxon>Heterolobosea</taxon>
        <taxon>Tetramitia</taxon>
        <taxon>Eutetramitia</taxon>
        <taxon>Vahlkampfiidae</taxon>
        <taxon>Naegleria</taxon>
    </lineage>
</organism>
<reference evidence="2 3" key="1">
    <citation type="journal article" date="2010" name="Cell">
        <title>The genome of Naegleria gruberi illuminates early eukaryotic versatility.</title>
        <authorList>
            <person name="Fritz-Laylin L.K."/>
            <person name="Prochnik S.E."/>
            <person name="Ginger M.L."/>
            <person name="Dacks J.B."/>
            <person name="Carpenter M.L."/>
            <person name="Field M.C."/>
            <person name="Kuo A."/>
            <person name="Paredez A."/>
            <person name="Chapman J."/>
            <person name="Pham J."/>
            <person name="Shu S."/>
            <person name="Neupane R."/>
            <person name="Cipriano M."/>
            <person name="Mancuso J."/>
            <person name="Tu H."/>
            <person name="Salamov A."/>
            <person name="Lindquist E."/>
            <person name="Shapiro H."/>
            <person name="Lucas S."/>
            <person name="Grigoriev I.V."/>
            <person name="Cande W.Z."/>
            <person name="Fulton C."/>
            <person name="Rokhsar D.S."/>
            <person name="Dawson S.C."/>
        </authorList>
    </citation>
    <scope>NUCLEOTIDE SEQUENCE [LARGE SCALE GENOMIC DNA]</scope>
    <source>
        <strain evidence="2 3">NEG-M</strain>
    </source>
</reference>
<dbReference type="VEuPathDB" id="AmoebaDB:NAEGRDRAFT_79458"/>
<evidence type="ECO:0000256" key="1">
    <source>
        <dbReference type="SAM" id="MobiDB-lite"/>
    </source>
</evidence>
<dbReference type="Proteomes" id="UP000006671">
    <property type="component" value="Unassembled WGS sequence"/>
</dbReference>
<proteinExistence type="predicted"/>
<protein>
    <submittedName>
        <fullName evidence="2">ANK domain-containing protein</fullName>
    </submittedName>
</protein>
<dbReference type="OMA" id="QICMIAT"/>
<sequence length="984" mass="113219">MARTRQTARKSTGGPGTPRHNLLGIQENRELMEKLIQRNCMATMKNSLQNVVQEDKLDIQTKFSPYRDCLKVARLWILKDLLQNHSSVNNNADDQNITASTLTVLPLDVKIEIISFIPTYSNVYGGATYYDKRGAIRKTISVRDPWFFTYIKHRLVSQSVRNHLEQSMFKRMKDETLDLTVFLNSISPILYSYRVKVIKYLLEMQNKYLDEKSTDYKFFNLPTPDTQKPLKDPIYPEFREMQDDSDTQNDTTSVDDKIDLNSMNLDELEAIEKNLVEELYTTVGNFKPKFKKESSPVSTWKTLEGTQSTTRREIHSALSYYEVCQTFQNMDEDTDEELEMAEMTNDNMNDYVKALKICVSDMSSPLLLAEIVSKLNKIERLEMECYDMYEGGRNMMFFINYVHEETLESLESVTVTYFERLSVIEKVQDIPTSERSIYISSINMSDIQKSNNPWYSTKGLFSIVSNEGQCSIETMKDIATFVLTRYPPAILNIDDQLANFVSTPRKFAILQYFIYLCNTYHNGELFLSSTQNLSEKNVALLIHSGWDISNQVVQIFSCLGPDFGQVLLDHWSRLLKQNLCKLDIPKLKTNLATIINTNKNCRLMAFLCEHCSPEEKVELFKPFQYGFYADQHFQTNLVNIMCDGMDGVAFSYILNYLPPESLLEKSLKVKSTKILSATALHFAIENQRITSDSIVTIIEKQPLLIHIADNEGITPLHQICMIATRWCLIPLLLKYNVDVQAKDINGETPLDYLKRHQPFHKSKRQRITIPLMVNTFFETIREIGYLAIRFIKNIKDAISKLDCGKPASESETTPHHHTATNQQPIQNYNYNYNATNTQVATTTASTNAKQEAKNEDTAVQYHHNDYDDIEQVDPIQVHVETTNQINLKQDNPKQQETNVYDKQEPLAPAYEEPIRYEQPKIDPVEYAQIVLPQPTPIDDNVPRIPRVFVPQAVSPTPISHDTVFPNQQDDNIVIPNIPLPANLV</sequence>
<feature type="region of interest" description="Disordered" evidence="1">
    <location>
        <begin position="1"/>
        <end position="22"/>
    </location>
</feature>
<dbReference type="GeneID" id="8852939"/>
<dbReference type="EMBL" id="GG738863">
    <property type="protein sequence ID" value="EFC45463.1"/>
    <property type="molecule type" value="Genomic_DNA"/>
</dbReference>
<dbReference type="AlphaFoldDB" id="D2VCR3"/>
<accession>D2VCR3</accession>
<dbReference type="SUPFAM" id="SSF48403">
    <property type="entry name" value="Ankyrin repeat"/>
    <property type="match status" value="1"/>
</dbReference>
<dbReference type="InParanoid" id="D2VCR3"/>
<evidence type="ECO:0000313" key="3">
    <source>
        <dbReference type="Proteomes" id="UP000006671"/>
    </source>
</evidence>
<dbReference type="KEGG" id="ngr:NAEGRDRAFT_79458"/>
<feature type="region of interest" description="Disordered" evidence="1">
    <location>
        <begin position="804"/>
        <end position="825"/>
    </location>
</feature>
<keyword evidence="3" id="KW-1185">Reference proteome</keyword>
<evidence type="ECO:0000313" key="2">
    <source>
        <dbReference type="EMBL" id="EFC45463.1"/>
    </source>
</evidence>
<gene>
    <name evidence="2" type="ORF">NAEGRDRAFT_79458</name>
</gene>
<dbReference type="OrthoDB" id="10258888at2759"/>
<name>D2VCR3_NAEGR</name>
<dbReference type="Gene3D" id="1.25.40.20">
    <property type="entry name" value="Ankyrin repeat-containing domain"/>
    <property type="match status" value="1"/>
</dbReference>
<dbReference type="InterPro" id="IPR036770">
    <property type="entry name" value="Ankyrin_rpt-contain_sf"/>
</dbReference>
<dbReference type="RefSeq" id="XP_002678207.1">
    <property type="nucleotide sequence ID" value="XM_002678161.1"/>
</dbReference>